<keyword evidence="5 8" id="KW-0479">Metal-binding</keyword>
<dbReference type="SUPFAM" id="SSF102114">
    <property type="entry name" value="Radical SAM enzymes"/>
    <property type="match status" value="1"/>
</dbReference>
<evidence type="ECO:0000256" key="7">
    <source>
        <dbReference type="ARBA" id="ARBA00023014"/>
    </source>
</evidence>
<keyword evidence="2 8" id="KW-0963">Cytoplasm</keyword>
<evidence type="ECO:0000256" key="9">
    <source>
        <dbReference type="SAM" id="MobiDB-lite"/>
    </source>
</evidence>
<evidence type="ECO:0000259" key="11">
    <source>
        <dbReference type="PROSITE" id="PS51449"/>
    </source>
</evidence>
<keyword evidence="13" id="KW-0689">Ribosomal protein</keyword>
<evidence type="ECO:0000256" key="6">
    <source>
        <dbReference type="ARBA" id="ARBA00023004"/>
    </source>
</evidence>
<dbReference type="EC" id="2.8.4.4" evidence="8"/>
<keyword evidence="7 8" id="KW-0411">Iron-sulfur</keyword>
<keyword evidence="3 8" id="KW-0808">Transferase</keyword>
<evidence type="ECO:0000256" key="4">
    <source>
        <dbReference type="ARBA" id="ARBA00022691"/>
    </source>
</evidence>
<sequence length="493" mass="51548">MSSAPSVSLVTLGCARNEVDSSEIAGRLAGGGYRLVEEGAPADLVVVNTCAFVASAKKDSIDTLLAAADTGAKVVAVGCLAERYGKELAEALPEADAVLGFDAYPELGALLEDVLDGHRPASHTPVDRRTLLPISPVNRPAAATAVSVPGHAAGGRAPGGHAPSGTAAGPLLTRKLLHAGPVAPLKIASGCDRRCTFCAIPAFRGSFVSRPAADIVAEAHWLAGQGVREIVLVSENSTSYGKDLREDRPLERLLVELAGVPGIIRTRLSYLQPAETRPGLVTTLATTPGIAAYYDMSFQHASEPLLRRMKRFGSRESFLELTRSIRAQAPEAGIRSNVIVGFPGESEHDLAELEAFLVGARMDAVGVFGYSDEDGTAAVDLDGHLDQDVVDERVERITALVEELTAQRAEERIGSELLVLVDDLSDGVVGRGEHQAPEVDGATTLLDADGIALGDLVRARVVGTDGIDLVAEPLEVLPAPSVDPDRLRAGVAG</sequence>
<feature type="binding site" evidence="8">
    <location>
        <position position="191"/>
    </location>
    <ligand>
        <name>[4Fe-4S] cluster</name>
        <dbReference type="ChEBI" id="CHEBI:49883"/>
        <label>2</label>
        <note>4Fe-4S-S-AdoMet</note>
    </ligand>
</feature>
<comment type="catalytic activity">
    <reaction evidence="8">
        <text>L-aspartate(89)-[ribosomal protein uS12]-hydrogen + (sulfur carrier)-SH + AH2 + 2 S-adenosyl-L-methionine = 3-methylsulfanyl-L-aspartate(89)-[ribosomal protein uS12]-hydrogen + (sulfur carrier)-H + 5'-deoxyadenosine + L-methionine + A + S-adenosyl-L-homocysteine + 2 H(+)</text>
        <dbReference type="Rhea" id="RHEA:37087"/>
        <dbReference type="Rhea" id="RHEA-COMP:10460"/>
        <dbReference type="Rhea" id="RHEA-COMP:10461"/>
        <dbReference type="Rhea" id="RHEA-COMP:14737"/>
        <dbReference type="Rhea" id="RHEA-COMP:14739"/>
        <dbReference type="ChEBI" id="CHEBI:13193"/>
        <dbReference type="ChEBI" id="CHEBI:15378"/>
        <dbReference type="ChEBI" id="CHEBI:17319"/>
        <dbReference type="ChEBI" id="CHEBI:17499"/>
        <dbReference type="ChEBI" id="CHEBI:29917"/>
        <dbReference type="ChEBI" id="CHEBI:29961"/>
        <dbReference type="ChEBI" id="CHEBI:57844"/>
        <dbReference type="ChEBI" id="CHEBI:57856"/>
        <dbReference type="ChEBI" id="CHEBI:59789"/>
        <dbReference type="ChEBI" id="CHEBI:64428"/>
        <dbReference type="ChEBI" id="CHEBI:73599"/>
        <dbReference type="EC" id="2.8.4.4"/>
    </reaction>
</comment>
<dbReference type="GO" id="GO:0103039">
    <property type="term" value="F:protein methylthiotransferase activity"/>
    <property type="evidence" value="ECO:0007669"/>
    <property type="project" value="UniProtKB-EC"/>
</dbReference>
<dbReference type="PROSITE" id="PS51449">
    <property type="entry name" value="MTTASE_N"/>
    <property type="match status" value="1"/>
</dbReference>
<dbReference type="GO" id="GO:0035600">
    <property type="term" value="P:tRNA methylthiolation"/>
    <property type="evidence" value="ECO:0007669"/>
    <property type="project" value="UniProtKB-ARBA"/>
</dbReference>
<organism evidence="13 14">
    <name type="scientific">Nakamurella alba</name>
    <dbReference type="NCBI Taxonomy" id="2665158"/>
    <lineage>
        <taxon>Bacteria</taxon>
        <taxon>Bacillati</taxon>
        <taxon>Actinomycetota</taxon>
        <taxon>Actinomycetes</taxon>
        <taxon>Nakamurellales</taxon>
        <taxon>Nakamurellaceae</taxon>
        <taxon>Nakamurella</taxon>
    </lineage>
</organism>
<protein>
    <recommendedName>
        <fullName evidence="8">Ribosomal protein uS12 methylthiotransferase RimO</fullName>
        <shortName evidence="8">uS12 MTTase</shortName>
        <shortName evidence="8">uS12 methylthiotransferase</shortName>
        <ecNumber evidence="8">2.8.4.4</ecNumber>
    </recommendedName>
    <alternativeName>
        <fullName evidence="8">Ribosomal protein uS12 (aspartate-C(3))-methylthiotransferase</fullName>
    </alternativeName>
    <alternativeName>
        <fullName evidence="8">Ribosome maturation factor RimO</fullName>
    </alternativeName>
</protein>
<evidence type="ECO:0000256" key="1">
    <source>
        <dbReference type="ARBA" id="ARBA00022485"/>
    </source>
</evidence>
<dbReference type="NCBIfam" id="TIGR01125">
    <property type="entry name" value="30S ribosomal protein S12 methylthiotransferase RimO"/>
    <property type="match status" value="1"/>
</dbReference>
<dbReference type="GO" id="GO:0051539">
    <property type="term" value="F:4 iron, 4 sulfur cluster binding"/>
    <property type="evidence" value="ECO:0007669"/>
    <property type="project" value="UniProtKB-UniRule"/>
</dbReference>
<dbReference type="InterPro" id="IPR007197">
    <property type="entry name" value="rSAM"/>
</dbReference>
<keyword evidence="14" id="KW-1185">Reference proteome</keyword>
<feature type="binding site" evidence="8">
    <location>
        <position position="14"/>
    </location>
    <ligand>
        <name>[4Fe-4S] cluster</name>
        <dbReference type="ChEBI" id="CHEBI:49883"/>
        <label>1</label>
    </ligand>
</feature>
<feature type="region of interest" description="Disordered" evidence="9">
    <location>
        <begin position="145"/>
        <end position="165"/>
    </location>
</feature>
<dbReference type="FunFam" id="3.80.30.20:FF:000001">
    <property type="entry name" value="tRNA-2-methylthio-N(6)-dimethylallyladenosine synthase 2"/>
    <property type="match status" value="1"/>
</dbReference>
<evidence type="ECO:0000313" key="13">
    <source>
        <dbReference type="EMBL" id="MTD13962.1"/>
    </source>
</evidence>
<evidence type="ECO:0000259" key="12">
    <source>
        <dbReference type="PROSITE" id="PS51918"/>
    </source>
</evidence>
<dbReference type="InterPro" id="IPR005839">
    <property type="entry name" value="Methylthiotransferase"/>
</dbReference>
<dbReference type="PROSITE" id="PS51918">
    <property type="entry name" value="RADICAL_SAM"/>
    <property type="match status" value="1"/>
</dbReference>
<comment type="cofactor">
    <cofactor evidence="8">
        <name>[4Fe-4S] cluster</name>
        <dbReference type="ChEBI" id="CHEBI:49883"/>
    </cofactor>
    <text evidence="8">Binds 2 [4Fe-4S] clusters. One cluster is coordinated with 3 cysteines and an exchangeable S-adenosyl-L-methionine.</text>
</comment>
<dbReference type="PROSITE" id="PS50926">
    <property type="entry name" value="TRAM"/>
    <property type="match status" value="1"/>
</dbReference>
<dbReference type="PANTHER" id="PTHR43837:SF1">
    <property type="entry name" value="RIBOSOMAL PROTEIN US12 METHYLTHIOTRANSFERASE RIMO"/>
    <property type="match status" value="1"/>
</dbReference>
<dbReference type="InterPro" id="IPR005840">
    <property type="entry name" value="Ribosomal_uS12_MeSTrfase_RimO"/>
</dbReference>
<dbReference type="SFLD" id="SFLDG01061">
    <property type="entry name" value="methylthiotransferase"/>
    <property type="match status" value="1"/>
</dbReference>
<comment type="function">
    <text evidence="8">Catalyzes the methylthiolation of an aspartic acid residue of ribosomal protein uS12.</text>
</comment>
<dbReference type="RefSeq" id="WP_322097708.1">
    <property type="nucleotide sequence ID" value="NZ_WLYK01000001.1"/>
</dbReference>
<evidence type="ECO:0000256" key="3">
    <source>
        <dbReference type="ARBA" id="ARBA00022679"/>
    </source>
</evidence>
<feature type="binding site" evidence="8">
    <location>
        <position position="198"/>
    </location>
    <ligand>
        <name>[4Fe-4S] cluster</name>
        <dbReference type="ChEBI" id="CHEBI:49883"/>
        <label>2</label>
        <note>4Fe-4S-S-AdoMet</note>
    </ligand>
</feature>
<dbReference type="Gene3D" id="2.40.50.140">
    <property type="entry name" value="Nucleic acid-binding proteins"/>
    <property type="match status" value="1"/>
</dbReference>
<dbReference type="GO" id="GO:0035599">
    <property type="term" value="F:aspartic acid methylthiotransferase activity"/>
    <property type="evidence" value="ECO:0007669"/>
    <property type="project" value="TreeGrafter"/>
</dbReference>
<dbReference type="Proteomes" id="UP000460221">
    <property type="component" value="Unassembled WGS sequence"/>
</dbReference>
<dbReference type="SMART" id="SM00729">
    <property type="entry name" value="Elp3"/>
    <property type="match status" value="1"/>
</dbReference>
<dbReference type="Pfam" id="PF00919">
    <property type="entry name" value="UPF0004"/>
    <property type="match status" value="1"/>
</dbReference>
<dbReference type="InterPro" id="IPR006638">
    <property type="entry name" value="Elp3/MiaA/NifB-like_rSAM"/>
</dbReference>
<dbReference type="Gene3D" id="3.80.30.20">
    <property type="entry name" value="tm_1862 like domain"/>
    <property type="match status" value="1"/>
</dbReference>
<dbReference type="Pfam" id="PF04055">
    <property type="entry name" value="Radical_SAM"/>
    <property type="match status" value="1"/>
</dbReference>
<feature type="binding site" evidence="8">
    <location>
        <position position="50"/>
    </location>
    <ligand>
        <name>[4Fe-4S] cluster</name>
        <dbReference type="ChEBI" id="CHEBI:49883"/>
        <label>1</label>
    </ligand>
</feature>
<dbReference type="InterPro" id="IPR013848">
    <property type="entry name" value="Methylthiotransferase_N"/>
</dbReference>
<dbReference type="PROSITE" id="PS01278">
    <property type="entry name" value="MTTASE_RADICAL"/>
    <property type="match status" value="1"/>
</dbReference>
<evidence type="ECO:0000256" key="5">
    <source>
        <dbReference type="ARBA" id="ARBA00022723"/>
    </source>
</evidence>
<dbReference type="InterPro" id="IPR058240">
    <property type="entry name" value="rSAM_sf"/>
</dbReference>
<comment type="similarity">
    <text evidence="8">Belongs to the methylthiotransferase family. RimO subfamily.</text>
</comment>
<reference evidence="13 14" key="1">
    <citation type="submission" date="2019-11" db="EMBL/GenBank/DDBJ databases">
        <authorList>
            <person name="Jiang L.-Q."/>
        </authorList>
    </citation>
    <scope>NUCLEOTIDE SEQUENCE [LARGE SCALE GENOMIC DNA]</scope>
    <source>
        <strain evidence="13 14">YIM 132087</strain>
    </source>
</reference>
<comment type="caution">
    <text evidence="13">The sequence shown here is derived from an EMBL/GenBank/DDBJ whole genome shotgun (WGS) entry which is preliminary data.</text>
</comment>
<dbReference type="CDD" id="cd01335">
    <property type="entry name" value="Radical_SAM"/>
    <property type="match status" value="1"/>
</dbReference>
<evidence type="ECO:0000256" key="8">
    <source>
        <dbReference type="HAMAP-Rule" id="MF_01865"/>
    </source>
</evidence>
<dbReference type="SFLD" id="SFLDF00274">
    <property type="entry name" value="ribosomal_protein_S12_methylth"/>
    <property type="match status" value="1"/>
</dbReference>
<keyword evidence="6 8" id="KW-0408">Iron</keyword>
<feature type="binding site" evidence="8">
    <location>
        <position position="195"/>
    </location>
    <ligand>
        <name>[4Fe-4S] cluster</name>
        <dbReference type="ChEBI" id="CHEBI:49883"/>
        <label>2</label>
        <note>4Fe-4S-S-AdoMet</note>
    </ligand>
</feature>
<dbReference type="GO" id="GO:0005840">
    <property type="term" value="C:ribosome"/>
    <property type="evidence" value="ECO:0007669"/>
    <property type="project" value="UniProtKB-KW"/>
</dbReference>
<comment type="subcellular location">
    <subcellularLocation>
        <location evidence="8">Cytoplasm</location>
    </subcellularLocation>
</comment>
<keyword evidence="1 8" id="KW-0004">4Fe-4S</keyword>
<dbReference type="GO" id="GO:0046872">
    <property type="term" value="F:metal ion binding"/>
    <property type="evidence" value="ECO:0007669"/>
    <property type="project" value="UniProtKB-KW"/>
</dbReference>
<dbReference type="InterPro" id="IPR020612">
    <property type="entry name" value="Methylthiotransferase_CS"/>
</dbReference>
<evidence type="ECO:0000259" key="10">
    <source>
        <dbReference type="PROSITE" id="PS50926"/>
    </source>
</evidence>
<accession>A0A7K1FIL9</accession>
<feature type="domain" description="TRAM" evidence="10">
    <location>
        <begin position="410"/>
        <end position="475"/>
    </location>
</feature>
<dbReference type="InterPro" id="IPR002792">
    <property type="entry name" value="TRAM_dom"/>
</dbReference>
<gene>
    <name evidence="8 13" type="primary">rimO</name>
    <name evidence="13" type="ORF">GIS00_08400</name>
</gene>
<keyword evidence="4 8" id="KW-0949">S-adenosyl-L-methionine</keyword>
<proteinExistence type="inferred from homology"/>
<keyword evidence="13" id="KW-0687">Ribonucleoprotein</keyword>
<dbReference type="InterPro" id="IPR023404">
    <property type="entry name" value="rSAM_horseshoe"/>
</dbReference>
<dbReference type="InterPro" id="IPR038135">
    <property type="entry name" value="Methylthiotransferase_N_sf"/>
</dbReference>
<evidence type="ECO:0000256" key="2">
    <source>
        <dbReference type="ARBA" id="ARBA00022490"/>
    </source>
</evidence>
<dbReference type="InterPro" id="IPR012340">
    <property type="entry name" value="NA-bd_OB-fold"/>
</dbReference>
<evidence type="ECO:0000313" key="14">
    <source>
        <dbReference type="Proteomes" id="UP000460221"/>
    </source>
</evidence>
<feature type="domain" description="Radical SAM core" evidence="12">
    <location>
        <begin position="177"/>
        <end position="408"/>
    </location>
</feature>
<dbReference type="SFLD" id="SFLDG01082">
    <property type="entry name" value="B12-binding_domain_containing"/>
    <property type="match status" value="1"/>
</dbReference>
<dbReference type="AlphaFoldDB" id="A0A7K1FIL9"/>
<feature type="binding site" evidence="8">
    <location>
        <position position="79"/>
    </location>
    <ligand>
        <name>[4Fe-4S] cluster</name>
        <dbReference type="ChEBI" id="CHEBI:49883"/>
        <label>1</label>
    </ligand>
</feature>
<dbReference type="HAMAP" id="MF_01865">
    <property type="entry name" value="MTTase_RimO"/>
    <property type="match status" value="1"/>
</dbReference>
<dbReference type="Gene3D" id="3.40.50.12160">
    <property type="entry name" value="Methylthiotransferase, N-terminal domain"/>
    <property type="match status" value="1"/>
</dbReference>
<dbReference type="SFLD" id="SFLDS00029">
    <property type="entry name" value="Radical_SAM"/>
    <property type="match status" value="1"/>
</dbReference>
<dbReference type="PANTHER" id="PTHR43837">
    <property type="entry name" value="RIBOSOMAL PROTEIN S12 METHYLTHIOTRANSFERASE RIMO"/>
    <property type="match status" value="1"/>
</dbReference>
<dbReference type="EMBL" id="WLYK01000001">
    <property type="protein sequence ID" value="MTD13962.1"/>
    <property type="molecule type" value="Genomic_DNA"/>
</dbReference>
<name>A0A7K1FIL9_9ACTN</name>
<feature type="domain" description="MTTase N-terminal" evidence="11">
    <location>
        <begin position="5"/>
        <end position="116"/>
    </location>
</feature>
<dbReference type="GO" id="GO:0005829">
    <property type="term" value="C:cytosol"/>
    <property type="evidence" value="ECO:0007669"/>
    <property type="project" value="TreeGrafter"/>
</dbReference>
<dbReference type="Pfam" id="PF18693">
    <property type="entry name" value="TRAM_2"/>
    <property type="match status" value="1"/>
</dbReference>